<dbReference type="InterPro" id="IPR036291">
    <property type="entry name" value="NAD(P)-bd_dom_sf"/>
</dbReference>
<evidence type="ECO:0000256" key="2">
    <source>
        <dbReference type="ARBA" id="ARBA00023002"/>
    </source>
</evidence>
<dbReference type="EMBL" id="JAGMUV010000023">
    <property type="protein sequence ID" value="KAH7123199.1"/>
    <property type="molecule type" value="Genomic_DNA"/>
</dbReference>
<dbReference type="Proteomes" id="UP000738349">
    <property type="component" value="Unassembled WGS sequence"/>
</dbReference>
<gene>
    <name evidence="4" type="ORF">EDB81DRAFT_665443</name>
</gene>
<keyword evidence="5" id="KW-1185">Reference proteome</keyword>
<dbReference type="InterPro" id="IPR013154">
    <property type="entry name" value="ADH-like_N"/>
</dbReference>
<dbReference type="InterPro" id="IPR047122">
    <property type="entry name" value="Trans-enoyl_RdTase-like"/>
</dbReference>
<dbReference type="SUPFAM" id="SSF51735">
    <property type="entry name" value="NAD(P)-binding Rossmann-fold domains"/>
    <property type="match status" value="1"/>
</dbReference>
<dbReference type="InterPro" id="IPR020843">
    <property type="entry name" value="ER"/>
</dbReference>
<evidence type="ECO:0000256" key="1">
    <source>
        <dbReference type="ARBA" id="ARBA00008072"/>
    </source>
</evidence>
<dbReference type="OrthoDB" id="48317at2759"/>
<name>A0A9P9IL02_9HYPO</name>
<evidence type="ECO:0000313" key="5">
    <source>
        <dbReference type="Proteomes" id="UP000738349"/>
    </source>
</evidence>
<dbReference type="Gene3D" id="3.40.50.720">
    <property type="entry name" value="NAD(P)-binding Rossmann-like Domain"/>
    <property type="match status" value="1"/>
</dbReference>
<reference evidence="4" key="1">
    <citation type="journal article" date="2021" name="Nat. Commun.">
        <title>Genetic determinants of endophytism in the Arabidopsis root mycobiome.</title>
        <authorList>
            <person name="Mesny F."/>
            <person name="Miyauchi S."/>
            <person name="Thiergart T."/>
            <person name="Pickel B."/>
            <person name="Atanasova L."/>
            <person name="Karlsson M."/>
            <person name="Huettel B."/>
            <person name="Barry K.W."/>
            <person name="Haridas S."/>
            <person name="Chen C."/>
            <person name="Bauer D."/>
            <person name="Andreopoulos W."/>
            <person name="Pangilinan J."/>
            <person name="LaButti K."/>
            <person name="Riley R."/>
            <person name="Lipzen A."/>
            <person name="Clum A."/>
            <person name="Drula E."/>
            <person name="Henrissat B."/>
            <person name="Kohler A."/>
            <person name="Grigoriev I.V."/>
            <person name="Martin F.M."/>
            <person name="Hacquard S."/>
        </authorList>
    </citation>
    <scope>NUCLEOTIDE SEQUENCE</scope>
    <source>
        <strain evidence="4">MPI-CAGE-AT-0147</strain>
    </source>
</reference>
<dbReference type="SUPFAM" id="SSF50129">
    <property type="entry name" value="GroES-like"/>
    <property type="match status" value="1"/>
</dbReference>
<dbReference type="CDD" id="cd08249">
    <property type="entry name" value="enoyl_reductase_like"/>
    <property type="match status" value="1"/>
</dbReference>
<dbReference type="PANTHER" id="PTHR45348:SF2">
    <property type="entry name" value="ZINC-TYPE ALCOHOL DEHYDROGENASE-LIKE PROTEIN C2E1P3.01"/>
    <property type="match status" value="1"/>
</dbReference>
<protein>
    <submittedName>
        <fullName evidence="4">Zinc-binding oxidoreductase CipB</fullName>
    </submittedName>
</protein>
<dbReference type="SMART" id="SM00829">
    <property type="entry name" value="PKS_ER"/>
    <property type="match status" value="1"/>
</dbReference>
<dbReference type="Pfam" id="PF08240">
    <property type="entry name" value="ADH_N"/>
    <property type="match status" value="1"/>
</dbReference>
<comment type="similarity">
    <text evidence="1">Belongs to the zinc-containing alcohol dehydrogenase family.</text>
</comment>
<dbReference type="GO" id="GO:0016651">
    <property type="term" value="F:oxidoreductase activity, acting on NAD(P)H"/>
    <property type="evidence" value="ECO:0007669"/>
    <property type="project" value="InterPro"/>
</dbReference>
<dbReference type="Pfam" id="PF00107">
    <property type="entry name" value="ADH_zinc_N"/>
    <property type="match status" value="1"/>
</dbReference>
<dbReference type="PANTHER" id="PTHR45348">
    <property type="entry name" value="HYPOTHETICAL OXIDOREDUCTASE (EUROFUNG)"/>
    <property type="match status" value="1"/>
</dbReference>
<comment type="caution">
    <text evidence="4">The sequence shown here is derived from an EMBL/GenBank/DDBJ whole genome shotgun (WGS) entry which is preliminary data.</text>
</comment>
<sequence>MDNQAAYSTAKAGPIIVNHAPMPQALPGFVVVKNFALAINPADYLVHDSGAQVKSWPTILGSDVAGEIYEIGDGVTGFRKGQKVAGLSTSYLTGCLDGAGFQLYTSIDAKFLVQLREGIPMSDAAVIPMSVGTAASGLYSEDALRVSLPRLIPTPTGGKILVWGGSSSIGCSAVQLAVASGLDVIATASKHNFKLVKGLGARVVFDYHSSTVIEDIVREMQGTHTPRCFDCVGLPVSLKPCVEILNRVGGGFITSVRPLEGSFPTGLPLGIKGSAAWCFGLQNSATGKVIFHQYLPEALEKKRFIPMPKPEIVGHGLEYVEVTVNRMRKGVSGLKLVVQV</sequence>
<proteinExistence type="inferred from homology"/>
<accession>A0A9P9IL02</accession>
<organism evidence="4 5">
    <name type="scientific">Dactylonectria macrodidyma</name>
    <dbReference type="NCBI Taxonomy" id="307937"/>
    <lineage>
        <taxon>Eukaryota</taxon>
        <taxon>Fungi</taxon>
        <taxon>Dikarya</taxon>
        <taxon>Ascomycota</taxon>
        <taxon>Pezizomycotina</taxon>
        <taxon>Sordariomycetes</taxon>
        <taxon>Hypocreomycetidae</taxon>
        <taxon>Hypocreales</taxon>
        <taxon>Nectriaceae</taxon>
        <taxon>Dactylonectria</taxon>
    </lineage>
</organism>
<dbReference type="InterPro" id="IPR011032">
    <property type="entry name" value="GroES-like_sf"/>
</dbReference>
<dbReference type="Gene3D" id="3.90.180.10">
    <property type="entry name" value="Medium-chain alcohol dehydrogenases, catalytic domain"/>
    <property type="match status" value="1"/>
</dbReference>
<evidence type="ECO:0000259" key="3">
    <source>
        <dbReference type="SMART" id="SM00829"/>
    </source>
</evidence>
<keyword evidence="2" id="KW-0560">Oxidoreductase</keyword>
<dbReference type="InterPro" id="IPR013149">
    <property type="entry name" value="ADH-like_C"/>
</dbReference>
<dbReference type="AlphaFoldDB" id="A0A9P9IL02"/>
<evidence type="ECO:0000313" key="4">
    <source>
        <dbReference type="EMBL" id="KAH7123199.1"/>
    </source>
</evidence>
<feature type="domain" description="Enoyl reductase (ER)" evidence="3">
    <location>
        <begin position="13"/>
        <end position="291"/>
    </location>
</feature>